<protein>
    <submittedName>
        <fullName evidence="2">Uncharacterized protein</fullName>
    </submittedName>
</protein>
<dbReference type="OrthoDB" id="10035764at2759"/>
<reference evidence="2" key="1">
    <citation type="thesis" date="2021" institute="BYU ScholarsArchive" country="Provo, UT, USA">
        <title>Applications of and Algorithms for Genome Assembly and Genomic Analyses with an Emphasis on Marine Teleosts.</title>
        <authorList>
            <person name="Pickett B.D."/>
        </authorList>
    </citation>
    <scope>NUCLEOTIDE SEQUENCE</scope>
    <source>
        <strain evidence="2">HI-2016</strain>
    </source>
</reference>
<dbReference type="Proteomes" id="UP000824540">
    <property type="component" value="Unassembled WGS sequence"/>
</dbReference>
<dbReference type="AlphaFoldDB" id="A0A8T2PQG3"/>
<keyword evidence="3" id="KW-1185">Reference proteome</keyword>
<evidence type="ECO:0000313" key="3">
    <source>
        <dbReference type="Proteomes" id="UP000824540"/>
    </source>
</evidence>
<evidence type="ECO:0000256" key="1">
    <source>
        <dbReference type="SAM" id="MobiDB-lite"/>
    </source>
</evidence>
<dbReference type="EMBL" id="JAFBMS010000003">
    <property type="protein sequence ID" value="KAG9353617.1"/>
    <property type="molecule type" value="Genomic_DNA"/>
</dbReference>
<dbReference type="Gene3D" id="3.40.390.10">
    <property type="entry name" value="Collagenase (Catalytic Domain)"/>
    <property type="match status" value="1"/>
</dbReference>
<accession>A0A8T2PQG3</accession>
<name>A0A8T2PQG3_9TELE</name>
<feature type="region of interest" description="Disordered" evidence="1">
    <location>
        <begin position="39"/>
        <end position="93"/>
    </location>
</feature>
<proteinExistence type="predicted"/>
<feature type="compositionally biased region" description="Pro residues" evidence="1">
    <location>
        <begin position="43"/>
        <end position="65"/>
    </location>
</feature>
<comment type="caution">
    <text evidence="2">The sequence shown here is derived from an EMBL/GenBank/DDBJ whole genome shotgun (WGS) entry which is preliminary data.</text>
</comment>
<organism evidence="2 3">
    <name type="scientific">Albula glossodonta</name>
    <name type="common">roundjaw bonefish</name>
    <dbReference type="NCBI Taxonomy" id="121402"/>
    <lineage>
        <taxon>Eukaryota</taxon>
        <taxon>Metazoa</taxon>
        <taxon>Chordata</taxon>
        <taxon>Craniata</taxon>
        <taxon>Vertebrata</taxon>
        <taxon>Euteleostomi</taxon>
        <taxon>Actinopterygii</taxon>
        <taxon>Neopterygii</taxon>
        <taxon>Teleostei</taxon>
        <taxon>Albuliformes</taxon>
        <taxon>Albulidae</taxon>
        <taxon>Albula</taxon>
    </lineage>
</organism>
<gene>
    <name evidence="2" type="ORF">JZ751_011738</name>
</gene>
<evidence type="ECO:0000313" key="2">
    <source>
        <dbReference type="EMBL" id="KAG9353617.1"/>
    </source>
</evidence>
<sequence>MQGARPDTQMDVVLSCTPDLAGVGRESPSAALLTYITPVCRPHIPPNPQPPPPRTPPPPPPQPHPLPHESVRVKESERENHTGRGTPNLEINHHADKSLDSFCKWQKSILSHQGDGNSIPENGIAHHDNAVLITSSKTIAGVNGGDRPIVEQGLEQRTVQMWIGITGGKK</sequence>
<feature type="compositionally biased region" description="Basic and acidic residues" evidence="1">
    <location>
        <begin position="66"/>
        <end position="82"/>
    </location>
</feature>
<dbReference type="InterPro" id="IPR024079">
    <property type="entry name" value="MetalloPept_cat_dom_sf"/>
</dbReference>
<dbReference type="GO" id="GO:0008237">
    <property type="term" value="F:metallopeptidase activity"/>
    <property type="evidence" value="ECO:0007669"/>
    <property type="project" value="InterPro"/>
</dbReference>
<dbReference type="SUPFAM" id="SSF55486">
    <property type="entry name" value="Metalloproteases ('zincins'), catalytic domain"/>
    <property type="match status" value="1"/>
</dbReference>